<keyword evidence="4" id="KW-0804">Transcription</keyword>
<evidence type="ECO:0000313" key="6">
    <source>
        <dbReference type="EMBL" id="MBC2600412.1"/>
    </source>
</evidence>
<dbReference type="InterPro" id="IPR028082">
    <property type="entry name" value="Peripla_BP_I"/>
</dbReference>
<evidence type="ECO:0000256" key="3">
    <source>
        <dbReference type="ARBA" id="ARBA00023125"/>
    </source>
</evidence>
<keyword evidence="3 6" id="KW-0238">DNA-binding</keyword>
<dbReference type="CDD" id="cd01392">
    <property type="entry name" value="HTH_LacI"/>
    <property type="match status" value="1"/>
</dbReference>
<dbReference type="SUPFAM" id="SSF53822">
    <property type="entry name" value="Periplasmic binding protein-like I"/>
    <property type="match status" value="1"/>
</dbReference>
<dbReference type="Gene3D" id="3.40.50.2300">
    <property type="match status" value="2"/>
</dbReference>
<dbReference type="EMBL" id="JACHVA010000018">
    <property type="protein sequence ID" value="MBC2600412.1"/>
    <property type="molecule type" value="Genomic_DNA"/>
</dbReference>
<evidence type="ECO:0000256" key="1">
    <source>
        <dbReference type="ARBA" id="ARBA00022491"/>
    </source>
</evidence>
<dbReference type="Proteomes" id="UP000525652">
    <property type="component" value="Unassembled WGS sequence"/>
</dbReference>
<evidence type="ECO:0000313" key="7">
    <source>
        <dbReference type="Proteomes" id="UP000525652"/>
    </source>
</evidence>
<keyword evidence="2" id="KW-0805">Transcription regulation</keyword>
<reference evidence="6 7" key="1">
    <citation type="submission" date="2020-07" db="EMBL/GenBank/DDBJ databases">
        <authorList>
            <person name="Feng X."/>
        </authorList>
    </citation>
    <scope>NUCLEOTIDE SEQUENCE [LARGE SCALE GENOMIC DNA]</scope>
    <source>
        <strain evidence="6 7">JCM14086</strain>
    </source>
</reference>
<keyword evidence="7" id="KW-1185">Reference proteome</keyword>
<dbReference type="CDD" id="cd06267">
    <property type="entry name" value="PBP1_LacI_sugar_binding-like"/>
    <property type="match status" value="1"/>
</dbReference>
<gene>
    <name evidence="6" type="ORF">H5P30_01310</name>
</gene>
<accession>A0A7X1E4A5</accession>
<organism evidence="6 7">
    <name type="scientific">Puniceicoccus vermicola</name>
    <dbReference type="NCBI Taxonomy" id="388746"/>
    <lineage>
        <taxon>Bacteria</taxon>
        <taxon>Pseudomonadati</taxon>
        <taxon>Verrucomicrobiota</taxon>
        <taxon>Opitutia</taxon>
        <taxon>Puniceicoccales</taxon>
        <taxon>Puniceicoccaceae</taxon>
        <taxon>Puniceicoccus</taxon>
    </lineage>
</organism>
<protein>
    <submittedName>
        <fullName evidence="6">LacI family DNA-binding transcriptional regulator</fullName>
    </submittedName>
</protein>
<dbReference type="Gene3D" id="1.10.260.40">
    <property type="entry name" value="lambda repressor-like DNA-binding domains"/>
    <property type="match status" value="1"/>
</dbReference>
<sequence length="347" mass="38616">MPKKKSAQSGSGRPTILQLAKLTGFSQGAVSRAINGQGGISDATRERILKAAREIGYAPNPSARNFKRGYTKRIGMILPDLANTNYSELYENLDQVASEAGYSSMLALAHRSPERERNLLLQLSAGEVDGLVVNPVENLENVDVYQKLKAWRFPLLFIYRGYEDQFDSLGVDYTFSLRKAMQYLRDVGHTSVAYLGPNRPDLPPVGKLVEVIRILDELGMKFDEELSVLGVDSAAEAGQEAFRKWKVLKRRPTAVVTYNDQTAISLFSEAKRLGLSVPGELSILGSDDIDAAEPLELSTLRVDRSLMARSVFEMLDNRIKNFDSPIRLQSLRSEFLLRSSMGPPTRK</sequence>
<dbReference type="PROSITE" id="PS50932">
    <property type="entry name" value="HTH_LACI_2"/>
    <property type="match status" value="1"/>
</dbReference>
<dbReference type="SUPFAM" id="SSF47413">
    <property type="entry name" value="lambda repressor-like DNA-binding domains"/>
    <property type="match status" value="1"/>
</dbReference>
<dbReference type="InterPro" id="IPR046335">
    <property type="entry name" value="LacI/GalR-like_sensor"/>
</dbReference>
<dbReference type="Pfam" id="PF13377">
    <property type="entry name" value="Peripla_BP_3"/>
    <property type="match status" value="1"/>
</dbReference>
<evidence type="ECO:0000259" key="5">
    <source>
        <dbReference type="PROSITE" id="PS50932"/>
    </source>
</evidence>
<dbReference type="InterPro" id="IPR000843">
    <property type="entry name" value="HTH_LacI"/>
</dbReference>
<dbReference type="RefSeq" id="WP_185691162.1">
    <property type="nucleotide sequence ID" value="NZ_JACHVA010000018.1"/>
</dbReference>
<evidence type="ECO:0000256" key="2">
    <source>
        <dbReference type="ARBA" id="ARBA00023015"/>
    </source>
</evidence>
<dbReference type="InterPro" id="IPR010982">
    <property type="entry name" value="Lambda_DNA-bd_dom_sf"/>
</dbReference>
<dbReference type="PANTHER" id="PTHR30146:SF148">
    <property type="entry name" value="HTH-TYPE TRANSCRIPTIONAL REPRESSOR PURR-RELATED"/>
    <property type="match status" value="1"/>
</dbReference>
<dbReference type="AlphaFoldDB" id="A0A7X1E4A5"/>
<feature type="domain" description="HTH lacI-type" evidence="5">
    <location>
        <begin position="14"/>
        <end position="68"/>
    </location>
</feature>
<proteinExistence type="predicted"/>
<comment type="caution">
    <text evidence="6">The sequence shown here is derived from an EMBL/GenBank/DDBJ whole genome shotgun (WGS) entry which is preliminary data.</text>
</comment>
<name>A0A7X1E4A5_9BACT</name>
<dbReference type="SMART" id="SM00354">
    <property type="entry name" value="HTH_LACI"/>
    <property type="match status" value="1"/>
</dbReference>
<dbReference type="PANTHER" id="PTHR30146">
    <property type="entry name" value="LACI-RELATED TRANSCRIPTIONAL REPRESSOR"/>
    <property type="match status" value="1"/>
</dbReference>
<evidence type="ECO:0000256" key="4">
    <source>
        <dbReference type="ARBA" id="ARBA00023163"/>
    </source>
</evidence>
<dbReference type="GO" id="GO:0003700">
    <property type="term" value="F:DNA-binding transcription factor activity"/>
    <property type="evidence" value="ECO:0007669"/>
    <property type="project" value="TreeGrafter"/>
</dbReference>
<dbReference type="Pfam" id="PF00356">
    <property type="entry name" value="LacI"/>
    <property type="match status" value="1"/>
</dbReference>
<keyword evidence="1" id="KW-0678">Repressor</keyword>
<dbReference type="GO" id="GO:0000976">
    <property type="term" value="F:transcription cis-regulatory region binding"/>
    <property type="evidence" value="ECO:0007669"/>
    <property type="project" value="TreeGrafter"/>
</dbReference>